<accession>A0A6H2H1R0</accession>
<dbReference type="InterPro" id="IPR002509">
    <property type="entry name" value="NODB_dom"/>
</dbReference>
<feature type="region of interest" description="Disordered" evidence="1">
    <location>
        <begin position="139"/>
        <end position="183"/>
    </location>
</feature>
<dbReference type="InterPro" id="IPR036582">
    <property type="entry name" value="Mao_N_sf"/>
</dbReference>
<feature type="compositionally biased region" description="Basic and acidic residues" evidence="1">
    <location>
        <begin position="484"/>
        <end position="508"/>
    </location>
</feature>
<dbReference type="SUPFAM" id="SSF88713">
    <property type="entry name" value="Glycoside hydrolase/deacetylase"/>
    <property type="match status" value="1"/>
</dbReference>
<dbReference type="EMBL" id="CP051428">
    <property type="protein sequence ID" value="QJC53587.1"/>
    <property type="molecule type" value="Genomic_DNA"/>
</dbReference>
<dbReference type="SUPFAM" id="SSF55383">
    <property type="entry name" value="Copper amine oxidase, domain N"/>
    <property type="match status" value="1"/>
</dbReference>
<sequence length="654" mass="65474">MGKKLGMRLLAATAALGIGWTGLGGAGAERPLAAPAAMSAAHAAGGEPAGQAASAAQRTSARTVAAGDAAALAAAVAPPASGRAVAAGDAAALAAAVAPPASGRATGGASPAQAIAAAGSPRPEIGGAELLEALRQAAPGGLPQTAPGTAAAAGAGKGAGTGAGTDAQAEPPSPASAQAASAKEARSAAGASAAAAAKTVYLTFDDGPSEHTAQVLDILREQGIKATFFMMGRQVKAHPELVQRAREEGHAIGNHSYDHDYKQLYGSFQGYARQTLLTEQALLDAGVATTLVRAPGGTYTNFDDGYFRAMREAGYTMADWNVDSGDSKRVGVPAAEIAAGATSAALKREMTVLLHDGTGHGESVKALPAIIAFYQARGYRFAALDGSGEAPVFPVAAKLKWKRETPKAAEIAALAARSRELRRSPEWLAAAADSVPAWGGGVKPSGGAAEPERSGTGSGKAGSGPSGTEPSKAGTSGSAVQGGKAEEAEKAEKADAAAGKEARSETDAASKTYGTQLADLRLHSASGEVRITYGEYRIVEGGLYVPVRRVAEALGGRVEWNGSQRTAIVHAPAGEAAALEAETAFRDAAGTLYAPLEELLRLLGDPLQRLEKSPGSVDGWLRSAADGDGMDGEGAGEHPEAAPGVREPAPADEA</sequence>
<feature type="region of interest" description="Disordered" evidence="1">
    <location>
        <begin position="101"/>
        <end position="120"/>
    </location>
</feature>
<dbReference type="Gene3D" id="3.20.20.370">
    <property type="entry name" value="Glycoside hydrolase/deacetylase"/>
    <property type="match status" value="1"/>
</dbReference>
<evidence type="ECO:0000256" key="1">
    <source>
        <dbReference type="SAM" id="MobiDB-lite"/>
    </source>
</evidence>
<dbReference type="PANTHER" id="PTHR10587">
    <property type="entry name" value="GLYCOSYL TRANSFERASE-RELATED"/>
    <property type="match status" value="1"/>
</dbReference>
<dbReference type="GO" id="GO:0016810">
    <property type="term" value="F:hydrolase activity, acting on carbon-nitrogen (but not peptide) bonds"/>
    <property type="evidence" value="ECO:0007669"/>
    <property type="project" value="InterPro"/>
</dbReference>
<dbReference type="AlphaFoldDB" id="A0A6H2H1R0"/>
<protein>
    <submittedName>
        <fullName evidence="3">Polysaccharide deacetylase family protein</fullName>
    </submittedName>
</protein>
<feature type="region of interest" description="Disordered" evidence="1">
    <location>
        <begin position="612"/>
        <end position="654"/>
    </location>
</feature>
<dbReference type="KEGG" id="palr:HGI30_19985"/>
<dbReference type="CDD" id="cd10944">
    <property type="entry name" value="CE4_SmPgdA_like"/>
    <property type="match status" value="1"/>
</dbReference>
<feature type="compositionally biased region" description="Gly residues" evidence="1">
    <location>
        <begin position="456"/>
        <end position="465"/>
    </location>
</feature>
<feature type="compositionally biased region" description="Low complexity" evidence="1">
    <location>
        <begin position="101"/>
        <end position="119"/>
    </location>
</feature>
<reference evidence="3 4" key="1">
    <citation type="submission" date="2020-04" db="EMBL/GenBank/DDBJ databases">
        <title>Novel Paenibacillus strain UniB2 isolated from commercial digestive syrup.</title>
        <authorList>
            <person name="Thorat V."/>
            <person name="Kirdat K."/>
            <person name="Tiwarekar B."/>
            <person name="Yadav A."/>
        </authorList>
    </citation>
    <scope>NUCLEOTIDE SEQUENCE [LARGE SCALE GENOMIC DNA]</scope>
    <source>
        <strain evidence="3 4">UniB2</strain>
    </source>
</reference>
<keyword evidence="4" id="KW-1185">Reference proteome</keyword>
<dbReference type="Pfam" id="PF01522">
    <property type="entry name" value="Polysacc_deac_1"/>
    <property type="match status" value="1"/>
</dbReference>
<evidence type="ECO:0000313" key="3">
    <source>
        <dbReference type="EMBL" id="QJC53587.1"/>
    </source>
</evidence>
<feature type="region of interest" description="Disordered" evidence="1">
    <location>
        <begin position="439"/>
        <end position="510"/>
    </location>
</feature>
<dbReference type="GO" id="GO:0005975">
    <property type="term" value="P:carbohydrate metabolic process"/>
    <property type="evidence" value="ECO:0007669"/>
    <property type="project" value="InterPro"/>
</dbReference>
<dbReference type="InterPro" id="IPR011330">
    <property type="entry name" value="Glyco_hydro/deAcase_b/a-brl"/>
</dbReference>
<dbReference type="PANTHER" id="PTHR10587:SF125">
    <property type="entry name" value="POLYSACCHARIDE DEACETYLASE YHEN-RELATED"/>
    <property type="match status" value="1"/>
</dbReference>
<feature type="compositionally biased region" description="Polar residues" evidence="1">
    <location>
        <begin position="466"/>
        <end position="479"/>
    </location>
</feature>
<evidence type="ECO:0000259" key="2">
    <source>
        <dbReference type="PROSITE" id="PS51677"/>
    </source>
</evidence>
<name>A0A6H2H1R0_9BACL</name>
<dbReference type="RefSeq" id="WP_168909124.1">
    <property type="nucleotide sequence ID" value="NZ_CP051428.1"/>
</dbReference>
<gene>
    <name evidence="3" type="ORF">HGI30_19985</name>
</gene>
<proteinExistence type="predicted"/>
<dbReference type="InterPro" id="IPR050248">
    <property type="entry name" value="Polysacc_deacetylase_ArnD"/>
</dbReference>
<dbReference type="PROSITE" id="PS51677">
    <property type="entry name" value="NODB"/>
    <property type="match status" value="1"/>
</dbReference>
<feature type="compositionally biased region" description="Low complexity" evidence="1">
    <location>
        <begin position="139"/>
        <end position="154"/>
    </location>
</feature>
<dbReference type="InterPro" id="IPR012854">
    <property type="entry name" value="Cu_amine_oxidase-like_N"/>
</dbReference>
<evidence type="ECO:0000313" key="4">
    <source>
        <dbReference type="Proteomes" id="UP000502136"/>
    </source>
</evidence>
<feature type="domain" description="NodB homology" evidence="2">
    <location>
        <begin position="198"/>
        <end position="382"/>
    </location>
</feature>
<dbReference type="Proteomes" id="UP000502136">
    <property type="component" value="Chromosome"/>
</dbReference>
<feature type="compositionally biased region" description="Low complexity" evidence="1">
    <location>
        <begin position="164"/>
        <end position="183"/>
    </location>
</feature>
<organism evidence="3 4">
    <name type="scientific">Paenibacillus albicereus</name>
    <dbReference type="NCBI Taxonomy" id="2726185"/>
    <lineage>
        <taxon>Bacteria</taxon>
        <taxon>Bacillati</taxon>
        <taxon>Bacillota</taxon>
        <taxon>Bacilli</taxon>
        <taxon>Bacillales</taxon>
        <taxon>Paenibacillaceae</taxon>
        <taxon>Paenibacillus</taxon>
    </lineage>
</organism>
<dbReference type="Pfam" id="PF07833">
    <property type="entry name" value="Cu_amine_oxidN1"/>
    <property type="match status" value="1"/>
</dbReference>